<evidence type="ECO:0000313" key="2">
    <source>
        <dbReference type="EMBL" id="RRQ04013.1"/>
    </source>
</evidence>
<organism evidence="2 3">
    <name type="scientific">Corynebacterium bovis</name>
    <dbReference type="NCBI Taxonomy" id="36808"/>
    <lineage>
        <taxon>Bacteria</taxon>
        <taxon>Bacillati</taxon>
        <taxon>Actinomycetota</taxon>
        <taxon>Actinomycetes</taxon>
        <taxon>Mycobacteriales</taxon>
        <taxon>Corynebacteriaceae</taxon>
        <taxon>Corynebacterium</taxon>
    </lineage>
</organism>
<keyword evidence="3" id="KW-1185">Reference proteome</keyword>
<protein>
    <recommendedName>
        <fullName evidence="4">Transposase</fullName>
    </recommendedName>
</protein>
<proteinExistence type="predicted"/>
<feature type="coiled-coil region" evidence="1">
    <location>
        <begin position="64"/>
        <end position="91"/>
    </location>
</feature>
<dbReference type="Proteomes" id="UP000278422">
    <property type="component" value="Unassembled WGS sequence"/>
</dbReference>
<name>A0A3R8QKB0_9CORY</name>
<evidence type="ECO:0000313" key="3">
    <source>
        <dbReference type="Proteomes" id="UP000278422"/>
    </source>
</evidence>
<accession>A0A3R8QKB0</accession>
<dbReference type="EMBL" id="PQNQ01000012">
    <property type="protein sequence ID" value="RRQ04013.1"/>
    <property type="molecule type" value="Genomic_DNA"/>
</dbReference>
<dbReference type="InterPro" id="IPR009057">
    <property type="entry name" value="Homeodomain-like_sf"/>
</dbReference>
<dbReference type="SUPFAM" id="SSF46689">
    <property type="entry name" value="Homeodomain-like"/>
    <property type="match status" value="1"/>
</dbReference>
<comment type="caution">
    <text evidence="2">The sequence shown here is derived from an EMBL/GenBank/DDBJ whole genome shotgun (WGS) entry which is preliminary data.</text>
</comment>
<dbReference type="AlphaFoldDB" id="A0A3R8QKB0"/>
<sequence length="102" mass="11271">MMGGRYDLGVRVAAVELLVDGLRGGLSISSAAHDVYDRFGVAQQTVIAWARQDGWVLRPSFSDFADARDEIIRLRAECRAKNAEIARLRALRGRLPDDRSGV</sequence>
<keyword evidence="1" id="KW-0175">Coiled coil</keyword>
<gene>
    <name evidence="2" type="ORF">CXF42_05565</name>
</gene>
<evidence type="ECO:0000256" key="1">
    <source>
        <dbReference type="SAM" id="Coils"/>
    </source>
</evidence>
<reference evidence="2 3" key="1">
    <citation type="submission" date="2018-01" db="EMBL/GenBank/DDBJ databases">
        <title>Twenty Corynebacterium bovis Genomes.</title>
        <authorList>
            <person name="Gulvik C.A."/>
        </authorList>
    </citation>
    <scope>NUCLEOTIDE SEQUENCE [LARGE SCALE GENOMIC DNA]</scope>
    <source>
        <strain evidence="2 3">16-2004</strain>
    </source>
</reference>
<evidence type="ECO:0008006" key="4">
    <source>
        <dbReference type="Google" id="ProtNLM"/>
    </source>
</evidence>